<gene>
    <name evidence="1" type="ORF">IQK56_05735</name>
</gene>
<organism evidence="1 2">
    <name type="scientific">Pseudomonas cyclaminis</name>
    <dbReference type="NCBI Taxonomy" id="2781239"/>
    <lineage>
        <taxon>Bacteria</taxon>
        <taxon>Pseudomonadati</taxon>
        <taxon>Pseudomonadota</taxon>
        <taxon>Gammaproteobacteria</taxon>
        <taxon>Pseudomonadales</taxon>
        <taxon>Pseudomonadaceae</taxon>
        <taxon>Pseudomonas</taxon>
    </lineage>
</organism>
<proteinExistence type="predicted"/>
<sequence length="142" mass="16041">MSLESIKLLVDELTTLHISRGVQPSDLIDNVFENAYVESASRKTSNGAVFEITFLEADDDDRPVKVAMRYTYDSSRHLVLIEQKVAAKRYAIQWDRAASIRQRVERLEAMLATSLPQEKVAAILSTIPDDFVAMFPRLKLVA</sequence>
<accession>A0ABR9SNJ0</accession>
<name>A0ABR9SNJ0_9PSED</name>
<dbReference type="EMBL" id="JADDUM010000036">
    <property type="protein sequence ID" value="MBE8590462.1"/>
    <property type="molecule type" value="Genomic_DNA"/>
</dbReference>
<evidence type="ECO:0000313" key="2">
    <source>
        <dbReference type="Proteomes" id="UP000613075"/>
    </source>
</evidence>
<protein>
    <submittedName>
        <fullName evidence="1">Uncharacterized protein</fullName>
    </submittedName>
</protein>
<evidence type="ECO:0000313" key="1">
    <source>
        <dbReference type="EMBL" id="MBE8590462.1"/>
    </source>
</evidence>
<keyword evidence="2" id="KW-1185">Reference proteome</keyword>
<reference evidence="1 2" key="1">
    <citation type="submission" date="2020-10" db="EMBL/GenBank/DDBJ databases">
        <title>The draft genomes of Cyclamen pathogen Pseudomonas sp.</title>
        <authorList>
            <person name="Fujikawa T."/>
            <person name="Sawada H."/>
        </authorList>
    </citation>
    <scope>NUCLEOTIDE SEQUENCE [LARGE SCALE GENOMIC DNA]</scope>
    <source>
        <strain evidence="1 2">MAFF 301449</strain>
    </source>
</reference>
<comment type="caution">
    <text evidence="1">The sequence shown here is derived from an EMBL/GenBank/DDBJ whole genome shotgun (WGS) entry which is preliminary data.</text>
</comment>
<dbReference type="Proteomes" id="UP000613075">
    <property type="component" value="Unassembled WGS sequence"/>
</dbReference>
<dbReference type="RefSeq" id="WP_193863581.1">
    <property type="nucleotide sequence ID" value="NZ_JADDUM010000036.1"/>
</dbReference>